<evidence type="ECO:0000256" key="5">
    <source>
        <dbReference type="ARBA" id="ARBA00022741"/>
    </source>
</evidence>
<reference evidence="12" key="2">
    <citation type="submission" date="2020-10" db="EMBL/GenBank/DDBJ databases">
        <title>Mucilaginibacter sp. nov., isolated from soil.</title>
        <authorList>
            <person name="Jeon C.O."/>
        </authorList>
    </citation>
    <scope>NUCLEOTIDE SEQUENCE</scope>
    <source>
        <strain evidence="12">R11</strain>
    </source>
</reference>
<keyword evidence="13" id="KW-1185">Reference proteome</keyword>
<dbReference type="AlphaFoldDB" id="A0A965ZM35"/>
<keyword evidence="10" id="KW-0732">Signal</keyword>
<evidence type="ECO:0000256" key="3">
    <source>
        <dbReference type="ARBA" id="ARBA00022553"/>
    </source>
</evidence>
<dbReference type="EMBL" id="WWEO01000045">
    <property type="protein sequence ID" value="NCD72122.1"/>
    <property type="molecule type" value="Genomic_DNA"/>
</dbReference>
<evidence type="ECO:0000256" key="10">
    <source>
        <dbReference type="SAM" id="SignalP"/>
    </source>
</evidence>
<dbReference type="PANTHER" id="PTHR41523">
    <property type="entry name" value="TWO-COMPONENT SYSTEM SENSOR PROTEIN"/>
    <property type="match status" value="1"/>
</dbReference>
<dbReference type="GO" id="GO:0004673">
    <property type="term" value="F:protein histidine kinase activity"/>
    <property type="evidence" value="ECO:0007669"/>
    <property type="project" value="UniProtKB-EC"/>
</dbReference>
<evidence type="ECO:0000256" key="7">
    <source>
        <dbReference type="ARBA" id="ARBA00022840"/>
    </source>
</evidence>
<dbReference type="Pfam" id="PF07568">
    <property type="entry name" value="HisKA_2"/>
    <property type="match status" value="1"/>
</dbReference>
<dbReference type="RefSeq" id="WP_166588082.1">
    <property type="nucleotide sequence ID" value="NZ_WWEO01000045.1"/>
</dbReference>
<dbReference type="Gene3D" id="1.25.40.10">
    <property type="entry name" value="Tetratricopeptide repeat domain"/>
    <property type="match status" value="2"/>
</dbReference>
<keyword evidence="4" id="KW-0808">Transferase</keyword>
<evidence type="ECO:0000313" key="12">
    <source>
        <dbReference type="EMBL" id="NCD72122.1"/>
    </source>
</evidence>
<comment type="catalytic activity">
    <reaction evidence="1">
        <text>ATP + protein L-histidine = ADP + protein N-phospho-L-histidine.</text>
        <dbReference type="EC" id="2.7.13.3"/>
    </reaction>
</comment>
<keyword evidence="3" id="KW-0597">Phosphoprotein</keyword>
<evidence type="ECO:0000256" key="2">
    <source>
        <dbReference type="ARBA" id="ARBA00012438"/>
    </source>
</evidence>
<protein>
    <recommendedName>
        <fullName evidence="2">histidine kinase</fullName>
        <ecNumber evidence="2">2.7.13.3</ecNumber>
    </recommendedName>
</protein>
<evidence type="ECO:0000256" key="8">
    <source>
        <dbReference type="SAM" id="Coils"/>
    </source>
</evidence>
<evidence type="ECO:0000256" key="4">
    <source>
        <dbReference type="ARBA" id="ARBA00022679"/>
    </source>
</evidence>
<evidence type="ECO:0000256" key="9">
    <source>
        <dbReference type="SAM" id="Phobius"/>
    </source>
</evidence>
<evidence type="ECO:0000259" key="11">
    <source>
        <dbReference type="PROSITE" id="PS50109"/>
    </source>
</evidence>
<dbReference type="EC" id="2.7.13.3" evidence="2"/>
<dbReference type="InterPro" id="IPR011495">
    <property type="entry name" value="Sig_transdc_His_kin_sub2_dim/P"/>
</dbReference>
<dbReference type="Proteomes" id="UP000638732">
    <property type="component" value="Unassembled WGS sequence"/>
</dbReference>
<sequence>MMKFLLACLILLIVCLEAPAQTAKEIPIRVIFTRIQQSKPDTNRVRLLIQAGNHFLYKAGGLKPDMEVALSFFDKADDLSHSLNAIKLQNEILQLKGLTFTKMGDFAAARKRLIKLTNYYKAKHDSVKEANTWANFGDFIWVDDKNDAPYKISYYEKARDLFKQTHNREEEITTNKKIAQAHLIQNKIDLAENELQQVLNDYKAIGYKKLHYTYDLLASISRAKADLHKELFYRMEARKSMEASHDMDVADYVYAKLALVYSDLSMYPQSYTWITRAMEILKAKRQFEDYYGDFSLQVYDLITSGKPQLALEAVKKTEKEVPPMNDPQRVDLAEAYGNCYVALKQYAKAERYYLQMMQIYKLTNFNRVFYTTNEQMVLDFVHYNETMGGFYILTKDFPKAGFYFGKILELPKGTVRPVTLSKIHRLQFEVDSASGQFIPAIQHFEAHKDINDSLYNATKSKQIADLQIKYETSQKEQSIKLLQSQSKSQQTELQKLNLERNITFVGVGMLFVMAGLAYYGYRQKQKSNLILQTKQDEINQQNQSLQLLLDEKDRLLNEKDWLLKEVHHRVKNNLQIVMSLLNTQSAYLKNNAAITAIRESQNRVQAISLIHQKLYSTSNVSSIDMAVYIADLVNYLVGCYNTGDRDIRFEQQIEPVRMDVAQAIPAGLILNEAINNAIKYAFPGGKGGRISIVLKYVATDALRLTIADNGVGLPDNFDLKNTNSLGMEMMKVLSKQLGGKFAIKNKREGVIISIDFFTEKILGTVNEAVAYN</sequence>
<evidence type="ECO:0000256" key="1">
    <source>
        <dbReference type="ARBA" id="ARBA00000085"/>
    </source>
</evidence>
<feature type="transmembrane region" description="Helical" evidence="9">
    <location>
        <begin position="502"/>
        <end position="521"/>
    </location>
</feature>
<keyword evidence="9" id="KW-0812">Transmembrane</keyword>
<keyword evidence="6" id="KW-0418">Kinase</keyword>
<keyword evidence="9" id="KW-1133">Transmembrane helix</keyword>
<dbReference type="Gene3D" id="3.30.565.10">
    <property type="entry name" value="Histidine kinase-like ATPase, C-terminal domain"/>
    <property type="match status" value="1"/>
</dbReference>
<dbReference type="PROSITE" id="PS50109">
    <property type="entry name" value="HIS_KIN"/>
    <property type="match status" value="1"/>
</dbReference>
<dbReference type="Gene3D" id="3.30.450.20">
    <property type="entry name" value="PAS domain"/>
    <property type="match status" value="1"/>
</dbReference>
<name>A0A965ZM35_9SPHI</name>
<dbReference type="InterPro" id="IPR011990">
    <property type="entry name" value="TPR-like_helical_dom_sf"/>
</dbReference>
<dbReference type="PANTHER" id="PTHR41523:SF8">
    <property type="entry name" value="ETHYLENE RESPONSE SENSOR PROTEIN"/>
    <property type="match status" value="1"/>
</dbReference>
<evidence type="ECO:0000313" key="13">
    <source>
        <dbReference type="Proteomes" id="UP000638732"/>
    </source>
</evidence>
<feature type="chain" id="PRO_5037546732" description="histidine kinase" evidence="10">
    <location>
        <begin position="21"/>
        <end position="772"/>
    </location>
</feature>
<proteinExistence type="predicted"/>
<comment type="caution">
    <text evidence="12">The sequence shown here is derived from an EMBL/GenBank/DDBJ whole genome shotgun (WGS) entry which is preliminary data.</text>
</comment>
<feature type="domain" description="Histidine kinase" evidence="11">
    <location>
        <begin position="565"/>
        <end position="760"/>
    </location>
</feature>
<dbReference type="SUPFAM" id="SSF55874">
    <property type="entry name" value="ATPase domain of HSP90 chaperone/DNA topoisomerase II/histidine kinase"/>
    <property type="match status" value="1"/>
</dbReference>
<keyword evidence="7" id="KW-0067">ATP-binding</keyword>
<organism evidence="12 13">
    <name type="scientific">Mucilaginibacter agri</name>
    <dbReference type="NCBI Taxonomy" id="2695265"/>
    <lineage>
        <taxon>Bacteria</taxon>
        <taxon>Pseudomonadati</taxon>
        <taxon>Bacteroidota</taxon>
        <taxon>Sphingobacteriia</taxon>
        <taxon>Sphingobacteriales</taxon>
        <taxon>Sphingobacteriaceae</taxon>
        <taxon>Mucilaginibacter</taxon>
    </lineage>
</organism>
<accession>A0A965ZM35</accession>
<dbReference type="SMART" id="SM00387">
    <property type="entry name" value="HATPase_c"/>
    <property type="match status" value="1"/>
</dbReference>
<feature type="signal peptide" evidence="10">
    <location>
        <begin position="1"/>
        <end position="20"/>
    </location>
</feature>
<reference evidence="12" key="1">
    <citation type="submission" date="2020-01" db="EMBL/GenBank/DDBJ databases">
        <authorList>
            <person name="Seo Y.L."/>
        </authorList>
    </citation>
    <scope>NUCLEOTIDE SEQUENCE</scope>
    <source>
        <strain evidence="12">R11</strain>
    </source>
</reference>
<dbReference type="SUPFAM" id="SSF48452">
    <property type="entry name" value="TPR-like"/>
    <property type="match status" value="2"/>
</dbReference>
<dbReference type="InterPro" id="IPR003594">
    <property type="entry name" value="HATPase_dom"/>
</dbReference>
<keyword evidence="8" id="KW-0175">Coiled coil</keyword>
<evidence type="ECO:0000256" key="6">
    <source>
        <dbReference type="ARBA" id="ARBA00022777"/>
    </source>
</evidence>
<keyword evidence="5" id="KW-0547">Nucleotide-binding</keyword>
<keyword evidence="9" id="KW-0472">Membrane</keyword>
<dbReference type="Pfam" id="PF02518">
    <property type="entry name" value="HATPase_c"/>
    <property type="match status" value="1"/>
</dbReference>
<gene>
    <name evidence="12" type="ORF">GSY63_22355</name>
</gene>
<feature type="coiled-coil region" evidence="8">
    <location>
        <begin position="531"/>
        <end position="565"/>
    </location>
</feature>
<dbReference type="InterPro" id="IPR005467">
    <property type="entry name" value="His_kinase_dom"/>
</dbReference>
<dbReference type="GO" id="GO:0005524">
    <property type="term" value="F:ATP binding"/>
    <property type="evidence" value="ECO:0007669"/>
    <property type="project" value="UniProtKB-KW"/>
</dbReference>
<dbReference type="InterPro" id="IPR036890">
    <property type="entry name" value="HATPase_C_sf"/>
</dbReference>